<dbReference type="InterPro" id="IPR003660">
    <property type="entry name" value="HAMP_dom"/>
</dbReference>
<comment type="subcellular location">
    <subcellularLocation>
        <location evidence="1">Cell membrane</location>
        <topology evidence="1">Multi-pass membrane protein</topology>
    </subcellularLocation>
</comment>
<accession>A0A1I1PGX3</accession>
<dbReference type="Proteomes" id="UP000199263">
    <property type="component" value="Unassembled WGS sequence"/>
</dbReference>
<reference evidence="13 14" key="1">
    <citation type="submission" date="2016-10" db="EMBL/GenBank/DDBJ databases">
        <authorList>
            <person name="de Groot N.N."/>
        </authorList>
    </citation>
    <scope>NUCLEOTIDE SEQUENCE [LARGE SCALE GENOMIC DNA]</scope>
    <source>
        <strain evidence="13 14">DSM 12992</strain>
    </source>
</reference>
<dbReference type="PANTHER" id="PTHR32089:SF112">
    <property type="entry name" value="LYSOZYME-LIKE PROTEIN-RELATED"/>
    <property type="match status" value="1"/>
</dbReference>
<dbReference type="PANTHER" id="PTHR32089">
    <property type="entry name" value="METHYL-ACCEPTING CHEMOTAXIS PROTEIN MCPB"/>
    <property type="match status" value="1"/>
</dbReference>
<sequence length="473" mass="52716">MKLKWKICTVISLILVLFSIILGTIMYSKVSNILEIKTQKELNTSSAMGLITLDEKYPGDWKVEGGKLYKGATPINDDFVAVDTIKEKTGMYASIFLNDTRITTNVVNENGERTIGTKADEQVINDVLKKGIEYTQNINIEGMDINANYTPLKDKNGDIIGMWFVGISHEEVGKEVTQLAITIILTSIFIIIIGAFIATMMSKHITKDLETLQKNIDVFKSGDLSIKMNESILNRKDEVGKICKSVEQMQNGIKGIVKNVMKSQKVTQDTYDKTQENIKISIDKSKSIEQIKLLSDTIFDISSQINQLALNVDIEAARVGEEGKGLSVLAKEVRILAENSQLAASEIQKLTQLVTESVEGLAKDSKNMLELMDNSIDKDYESFVQTGEQYSNDDIFINELVSDFANTANELEISINSMVCKIEEISNNTHDGADGSNHITQSVMSIVENVLEQANNTKKYSEDLENEMNKFNI</sequence>
<dbReference type="SMART" id="SM00283">
    <property type="entry name" value="MA"/>
    <property type="match status" value="1"/>
</dbReference>
<evidence type="ECO:0000256" key="3">
    <source>
        <dbReference type="ARBA" id="ARBA00022692"/>
    </source>
</evidence>
<dbReference type="InterPro" id="IPR004089">
    <property type="entry name" value="MCPsignal_dom"/>
</dbReference>
<evidence type="ECO:0000256" key="10">
    <source>
        <dbReference type="SAM" id="Phobius"/>
    </source>
</evidence>
<evidence type="ECO:0000256" key="6">
    <source>
        <dbReference type="ARBA" id="ARBA00023224"/>
    </source>
</evidence>
<feature type="transmembrane region" description="Helical" evidence="10">
    <location>
        <begin position="179"/>
        <end position="198"/>
    </location>
</feature>
<dbReference type="Pfam" id="PF00015">
    <property type="entry name" value="MCPsignal"/>
    <property type="match status" value="1"/>
</dbReference>
<feature type="domain" description="HAMP" evidence="12">
    <location>
        <begin position="203"/>
        <end position="258"/>
    </location>
</feature>
<dbReference type="OrthoDB" id="9814363at2"/>
<keyword evidence="3 10" id="KW-0812">Transmembrane</keyword>
<dbReference type="PROSITE" id="PS50111">
    <property type="entry name" value="CHEMOTAXIS_TRANSDUC_2"/>
    <property type="match status" value="1"/>
</dbReference>
<dbReference type="RefSeq" id="WP_090092229.1">
    <property type="nucleotide sequence ID" value="NZ_FOMG01000019.1"/>
</dbReference>
<dbReference type="InterPro" id="IPR033463">
    <property type="entry name" value="sCache_3"/>
</dbReference>
<protein>
    <submittedName>
        <fullName evidence="13">Methyl-accepting chemotaxis protein</fullName>
    </submittedName>
</protein>
<evidence type="ECO:0000256" key="4">
    <source>
        <dbReference type="ARBA" id="ARBA00022989"/>
    </source>
</evidence>
<dbReference type="SUPFAM" id="SSF103190">
    <property type="entry name" value="Sensory domain-like"/>
    <property type="match status" value="1"/>
</dbReference>
<comment type="similarity">
    <text evidence="7">Belongs to the methyl-accepting chemotaxis (MCP) protein family.</text>
</comment>
<keyword evidence="6 8" id="KW-0807">Transducer</keyword>
<name>A0A1I1PGX3_9CLOT</name>
<evidence type="ECO:0000256" key="7">
    <source>
        <dbReference type="ARBA" id="ARBA00029447"/>
    </source>
</evidence>
<evidence type="ECO:0000313" key="14">
    <source>
        <dbReference type="Proteomes" id="UP000199263"/>
    </source>
</evidence>
<evidence type="ECO:0000256" key="2">
    <source>
        <dbReference type="ARBA" id="ARBA00022475"/>
    </source>
</evidence>
<dbReference type="InterPro" id="IPR029151">
    <property type="entry name" value="Sensor-like_sf"/>
</dbReference>
<keyword evidence="4 10" id="KW-1133">Transmembrane helix</keyword>
<feature type="coiled-coil region" evidence="9">
    <location>
        <begin position="408"/>
        <end position="467"/>
    </location>
</feature>
<evidence type="ECO:0000313" key="13">
    <source>
        <dbReference type="EMBL" id="SFD09037.1"/>
    </source>
</evidence>
<evidence type="ECO:0000256" key="5">
    <source>
        <dbReference type="ARBA" id="ARBA00023136"/>
    </source>
</evidence>
<keyword evidence="9" id="KW-0175">Coiled coil</keyword>
<dbReference type="GO" id="GO:0007165">
    <property type="term" value="P:signal transduction"/>
    <property type="evidence" value="ECO:0007669"/>
    <property type="project" value="UniProtKB-KW"/>
</dbReference>
<feature type="domain" description="Methyl-accepting transducer" evidence="11">
    <location>
        <begin position="285"/>
        <end position="447"/>
    </location>
</feature>
<proteinExistence type="inferred from homology"/>
<dbReference type="SUPFAM" id="SSF58104">
    <property type="entry name" value="Methyl-accepting chemotaxis protein (MCP) signaling domain"/>
    <property type="match status" value="1"/>
</dbReference>
<evidence type="ECO:0000256" key="8">
    <source>
        <dbReference type="PROSITE-ProRule" id="PRU00284"/>
    </source>
</evidence>
<evidence type="ECO:0000259" key="11">
    <source>
        <dbReference type="PROSITE" id="PS50111"/>
    </source>
</evidence>
<dbReference type="PROSITE" id="PS50885">
    <property type="entry name" value="HAMP"/>
    <property type="match status" value="1"/>
</dbReference>
<evidence type="ECO:0000256" key="1">
    <source>
        <dbReference type="ARBA" id="ARBA00004651"/>
    </source>
</evidence>
<keyword evidence="14" id="KW-1185">Reference proteome</keyword>
<dbReference type="AlphaFoldDB" id="A0A1I1PGX3"/>
<evidence type="ECO:0000256" key="9">
    <source>
        <dbReference type="SAM" id="Coils"/>
    </source>
</evidence>
<dbReference type="EMBL" id="FOMG01000019">
    <property type="protein sequence ID" value="SFD09037.1"/>
    <property type="molecule type" value="Genomic_DNA"/>
</dbReference>
<keyword evidence="2" id="KW-1003">Cell membrane</keyword>
<evidence type="ECO:0000259" key="12">
    <source>
        <dbReference type="PROSITE" id="PS50885"/>
    </source>
</evidence>
<gene>
    <name evidence="13" type="ORF">SAMN05421842_11937</name>
</gene>
<dbReference type="STRING" id="119641.SAMN05421842_11937"/>
<dbReference type="Gene3D" id="1.10.287.950">
    <property type="entry name" value="Methyl-accepting chemotaxis protein"/>
    <property type="match status" value="1"/>
</dbReference>
<dbReference type="Pfam" id="PF17202">
    <property type="entry name" value="sCache_3_3"/>
    <property type="match status" value="1"/>
</dbReference>
<organism evidence="13 14">
    <name type="scientific">Clostridium uliginosum</name>
    <dbReference type="NCBI Taxonomy" id="119641"/>
    <lineage>
        <taxon>Bacteria</taxon>
        <taxon>Bacillati</taxon>
        <taxon>Bacillota</taxon>
        <taxon>Clostridia</taxon>
        <taxon>Eubacteriales</taxon>
        <taxon>Clostridiaceae</taxon>
        <taxon>Clostridium</taxon>
    </lineage>
</organism>
<dbReference type="Gene3D" id="6.10.340.10">
    <property type="match status" value="1"/>
</dbReference>
<dbReference type="GO" id="GO:0005886">
    <property type="term" value="C:plasma membrane"/>
    <property type="evidence" value="ECO:0007669"/>
    <property type="project" value="UniProtKB-SubCell"/>
</dbReference>
<keyword evidence="5 10" id="KW-0472">Membrane</keyword>